<name>A0A834XFX0_9FABA</name>
<proteinExistence type="predicted"/>
<comment type="caution">
    <text evidence="1">The sequence shown here is derived from an EMBL/GenBank/DDBJ whole genome shotgun (WGS) entry which is preliminary data.</text>
</comment>
<sequence>MVTPSDEQLQGTMLKGIRETMQMLRNYQHRQVTIYMDNKYLVTKLNSSTGFRNYWGTVASDIDAMRQDFIYFECISIDYIDKTPLNYLRGAQNLPNRTTGEVEVETNPQIERLPEGSHQQKHSLPLTTKKAKSLALDNFVSKFPSSSDAVFAAPLALTQKHHHILPKSSNSIANSE</sequence>
<accession>A0A834XFX0</accession>
<protein>
    <submittedName>
        <fullName evidence="1">Uncharacterized protein</fullName>
    </submittedName>
</protein>
<gene>
    <name evidence="1" type="ORF">G2W53_000630</name>
</gene>
<dbReference type="EMBL" id="JAAIUW010000001">
    <property type="protein sequence ID" value="KAF7843725.1"/>
    <property type="molecule type" value="Genomic_DNA"/>
</dbReference>
<evidence type="ECO:0000313" key="2">
    <source>
        <dbReference type="Proteomes" id="UP000634136"/>
    </source>
</evidence>
<reference evidence="1" key="1">
    <citation type="submission" date="2020-09" db="EMBL/GenBank/DDBJ databases">
        <title>Genome-Enabled Discovery of Anthraquinone Biosynthesis in Senna tora.</title>
        <authorList>
            <person name="Kang S.-H."/>
            <person name="Pandey R.P."/>
            <person name="Lee C.-M."/>
            <person name="Sim J.-S."/>
            <person name="Jeong J.-T."/>
            <person name="Choi B.-S."/>
            <person name="Jung M."/>
            <person name="Ginzburg D."/>
            <person name="Zhao K."/>
            <person name="Won S.Y."/>
            <person name="Oh T.-J."/>
            <person name="Yu Y."/>
            <person name="Kim N.-H."/>
            <person name="Lee O.R."/>
            <person name="Lee T.-H."/>
            <person name="Bashyal P."/>
            <person name="Kim T.-S."/>
            <person name="Lee W.-H."/>
            <person name="Kawkins C."/>
            <person name="Kim C.-K."/>
            <person name="Kim J.S."/>
            <person name="Ahn B.O."/>
            <person name="Rhee S.Y."/>
            <person name="Sohng J.K."/>
        </authorList>
    </citation>
    <scope>NUCLEOTIDE SEQUENCE</scope>
    <source>
        <tissue evidence="1">Leaf</tissue>
    </source>
</reference>
<organism evidence="1 2">
    <name type="scientific">Senna tora</name>
    <dbReference type="NCBI Taxonomy" id="362788"/>
    <lineage>
        <taxon>Eukaryota</taxon>
        <taxon>Viridiplantae</taxon>
        <taxon>Streptophyta</taxon>
        <taxon>Embryophyta</taxon>
        <taxon>Tracheophyta</taxon>
        <taxon>Spermatophyta</taxon>
        <taxon>Magnoliopsida</taxon>
        <taxon>eudicotyledons</taxon>
        <taxon>Gunneridae</taxon>
        <taxon>Pentapetalae</taxon>
        <taxon>rosids</taxon>
        <taxon>fabids</taxon>
        <taxon>Fabales</taxon>
        <taxon>Fabaceae</taxon>
        <taxon>Caesalpinioideae</taxon>
        <taxon>Cassia clade</taxon>
        <taxon>Senna</taxon>
    </lineage>
</organism>
<evidence type="ECO:0000313" key="1">
    <source>
        <dbReference type="EMBL" id="KAF7843725.1"/>
    </source>
</evidence>
<dbReference type="Proteomes" id="UP000634136">
    <property type="component" value="Unassembled WGS sequence"/>
</dbReference>
<keyword evidence="2" id="KW-1185">Reference proteome</keyword>
<dbReference type="AlphaFoldDB" id="A0A834XFX0"/>